<sequence>MSKSIRSIAVAVAMALGLCAPAVAQDKLFKDFAYDSPQKAYTEAKGFYDCTDDVGATAMCKDDVDFIGQKFTLALVFSNAKLITVSLVSSFDQHLYASAVAALGQSFVLAAMSDGKTQLDLFELKGRSSSKEDFVAKVASYEHSGTDSGDFTYTFFEGIDSSKAHSNMGEMLTTSATNLRCAELMLTGQDANTGVVVRFSFPNLEVAKVQAAAQKPVEAF</sequence>
<feature type="signal peptide" evidence="1">
    <location>
        <begin position="1"/>
        <end position="24"/>
    </location>
</feature>
<keyword evidence="1" id="KW-0732">Signal</keyword>
<dbReference type="AlphaFoldDB" id="A0A6B3NLQ5"/>
<reference evidence="4 5" key="1">
    <citation type="submission" date="2020-02" db="EMBL/GenBank/DDBJ databases">
        <title>Broccoli isolated Pseudomonas sp.</title>
        <authorList>
            <person name="Fujikawa T."/>
            <person name="Sawada H."/>
        </authorList>
    </citation>
    <scope>NUCLEOTIDE SEQUENCE [LARGE SCALE GENOMIC DNA]</scope>
    <source>
        <strain evidence="3 5">MAFF212427</strain>
        <strain evidence="2 4">MAFF212428</strain>
    </source>
</reference>
<dbReference type="EMBL" id="JAAHBU010000118">
    <property type="protein sequence ID" value="NER64135.1"/>
    <property type="molecule type" value="Genomic_DNA"/>
</dbReference>
<feature type="chain" id="PRO_5044630291" evidence="1">
    <location>
        <begin position="25"/>
        <end position="220"/>
    </location>
</feature>
<dbReference type="Proteomes" id="UP000482634">
    <property type="component" value="Unassembled WGS sequence"/>
</dbReference>
<comment type="caution">
    <text evidence="3">The sequence shown here is derived from an EMBL/GenBank/DDBJ whole genome shotgun (WGS) entry which is preliminary data.</text>
</comment>
<gene>
    <name evidence="2" type="ORF">G3435_15690</name>
    <name evidence="3" type="ORF">G3436_09830</name>
</gene>
<protein>
    <submittedName>
        <fullName evidence="3">Uncharacterized protein</fullName>
    </submittedName>
</protein>
<keyword evidence="5" id="KW-1185">Reference proteome</keyword>
<accession>A0A6M0D4I3</accession>
<dbReference type="Proteomes" id="UP000480410">
    <property type="component" value="Unassembled WGS sequence"/>
</dbReference>
<dbReference type="EMBL" id="JAAHBV010000337">
    <property type="protein sequence ID" value="NER61020.1"/>
    <property type="molecule type" value="Genomic_DNA"/>
</dbReference>
<evidence type="ECO:0000313" key="5">
    <source>
        <dbReference type="Proteomes" id="UP000482634"/>
    </source>
</evidence>
<name>A0A6B3NLQ5_9PSED</name>
<evidence type="ECO:0000313" key="3">
    <source>
        <dbReference type="EMBL" id="NER64135.1"/>
    </source>
</evidence>
<accession>A0A6B3NLQ5</accession>
<dbReference type="RefSeq" id="WP_163944135.1">
    <property type="nucleotide sequence ID" value="NZ_JAAHBU010000118.1"/>
</dbReference>
<evidence type="ECO:0000313" key="2">
    <source>
        <dbReference type="EMBL" id="NER61020.1"/>
    </source>
</evidence>
<evidence type="ECO:0000256" key="1">
    <source>
        <dbReference type="SAM" id="SignalP"/>
    </source>
</evidence>
<evidence type="ECO:0000313" key="4">
    <source>
        <dbReference type="Proteomes" id="UP000480410"/>
    </source>
</evidence>
<proteinExistence type="predicted"/>
<organism evidence="3 5">
    <name type="scientific">Pseudomonas brassicae</name>
    <dbReference type="NCBI Taxonomy" id="2708063"/>
    <lineage>
        <taxon>Bacteria</taxon>
        <taxon>Pseudomonadati</taxon>
        <taxon>Pseudomonadota</taxon>
        <taxon>Gammaproteobacteria</taxon>
        <taxon>Pseudomonadales</taxon>
        <taxon>Pseudomonadaceae</taxon>
        <taxon>Pseudomonas</taxon>
    </lineage>
</organism>